<name>A0A0M8MWR4_ESCWE</name>
<keyword evidence="3" id="KW-0285">Flavoprotein</keyword>
<comment type="cofactor">
    <cofactor evidence="1">
        <name>FAD</name>
        <dbReference type="ChEBI" id="CHEBI:57692"/>
    </cofactor>
</comment>
<dbReference type="Pfam" id="PF01494">
    <property type="entry name" value="FAD_binding_3"/>
    <property type="match status" value="2"/>
</dbReference>
<dbReference type="EMBL" id="LGSR01000020">
    <property type="protein sequence ID" value="KOS18397.1"/>
    <property type="molecule type" value="Genomic_DNA"/>
</dbReference>
<evidence type="ECO:0000313" key="8">
    <source>
        <dbReference type="EMBL" id="KOS18397.1"/>
    </source>
</evidence>
<evidence type="ECO:0000256" key="3">
    <source>
        <dbReference type="ARBA" id="ARBA00022630"/>
    </source>
</evidence>
<dbReference type="InterPro" id="IPR036188">
    <property type="entry name" value="FAD/NAD-bd_sf"/>
</dbReference>
<dbReference type="GO" id="GO:0071949">
    <property type="term" value="F:FAD binding"/>
    <property type="evidence" value="ECO:0007669"/>
    <property type="project" value="InterPro"/>
</dbReference>
<organism evidence="8 9">
    <name type="scientific">Escovopsis weberi</name>
    <dbReference type="NCBI Taxonomy" id="150374"/>
    <lineage>
        <taxon>Eukaryota</taxon>
        <taxon>Fungi</taxon>
        <taxon>Dikarya</taxon>
        <taxon>Ascomycota</taxon>
        <taxon>Pezizomycotina</taxon>
        <taxon>Sordariomycetes</taxon>
        <taxon>Hypocreomycetidae</taxon>
        <taxon>Hypocreales</taxon>
        <taxon>Hypocreaceae</taxon>
        <taxon>Escovopsis</taxon>
    </lineage>
</organism>
<evidence type="ECO:0000256" key="5">
    <source>
        <dbReference type="ARBA" id="ARBA00023002"/>
    </source>
</evidence>
<dbReference type="GO" id="GO:0004497">
    <property type="term" value="F:monooxygenase activity"/>
    <property type="evidence" value="ECO:0007669"/>
    <property type="project" value="UniProtKB-KW"/>
</dbReference>
<keyword evidence="9" id="KW-1185">Reference proteome</keyword>
<evidence type="ECO:0000259" key="7">
    <source>
        <dbReference type="Pfam" id="PF01494"/>
    </source>
</evidence>
<comment type="similarity">
    <text evidence="2">Belongs to the paxM FAD-dependent monooxygenase family.</text>
</comment>
<proteinExistence type="inferred from homology"/>
<dbReference type="Proteomes" id="UP000053831">
    <property type="component" value="Unassembled WGS sequence"/>
</dbReference>
<feature type="domain" description="FAD-binding" evidence="7">
    <location>
        <begin position="6"/>
        <end position="177"/>
    </location>
</feature>
<protein>
    <submittedName>
        <fullName evidence="8">6-hydroxynicotinate 3-monooxygenase</fullName>
    </submittedName>
</protein>
<dbReference type="InterPro" id="IPR002938">
    <property type="entry name" value="FAD-bd"/>
</dbReference>
<dbReference type="OrthoDB" id="2431938at2759"/>
<evidence type="ECO:0000256" key="4">
    <source>
        <dbReference type="ARBA" id="ARBA00022827"/>
    </source>
</evidence>
<evidence type="ECO:0000256" key="1">
    <source>
        <dbReference type="ARBA" id="ARBA00001974"/>
    </source>
</evidence>
<comment type="caution">
    <text evidence="8">The sequence shown here is derived from an EMBL/GenBank/DDBJ whole genome shotgun (WGS) entry which is preliminary data.</text>
</comment>
<dbReference type="STRING" id="150374.A0A0M8MWR4"/>
<gene>
    <name evidence="8" type="ORF">ESCO_000511</name>
</gene>
<reference evidence="8 9" key="1">
    <citation type="submission" date="2015-07" db="EMBL/GenBank/DDBJ databases">
        <title>The genome of the fungus Escovopsis weberi, a specialized disease agent of ant agriculture.</title>
        <authorList>
            <person name="de Man T.J."/>
            <person name="Stajich J.E."/>
            <person name="Kubicek C.P."/>
            <person name="Chenthamara K."/>
            <person name="Atanasova L."/>
            <person name="Druzhinina I.S."/>
            <person name="Birnbaum S."/>
            <person name="Barribeau S.M."/>
            <person name="Teiling C."/>
            <person name="Suen G."/>
            <person name="Currie C."/>
            <person name="Gerardo N.M."/>
        </authorList>
    </citation>
    <scope>NUCLEOTIDE SEQUENCE [LARGE SCALE GENOMIC DNA]</scope>
</reference>
<evidence type="ECO:0000313" key="9">
    <source>
        <dbReference type="Proteomes" id="UP000053831"/>
    </source>
</evidence>
<evidence type="ECO:0000256" key="6">
    <source>
        <dbReference type="ARBA" id="ARBA00023033"/>
    </source>
</evidence>
<keyword evidence="5" id="KW-0560">Oxidoreductase</keyword>
<accession>A0A0M8MWR4</accession>
<keyword evidence="4" id="KW-0274">FAD</keyword>
<dbReference type="Gene3D" id="3.50.50.60">
    <property type="entry name" value="FAD/NAD(P)-binding domain"/>
    <property type="match status" value="1"/>
</dbReference>
<dbReference type="AlphaFoldDB" id="A0A0M8MWR4"/>
<dbReference type="InterPro" id="IPR050562">
    <property type="entry name" value="FAD_mOase_fung"/>
</dbReference>
<dbReference type="SUPFAM" id="SSF51905">
    <property type="entry name" value="FAD/NAD(P)-binding domain"/>
    <property type="match status" value="1"/>
</dbReference>
<dbReference type="PRINTS" id="PR00420">
    <property type="entry name" value="RNGMNOXGNASE"/>
</dbReference>
<dbReference type="PANTHER" id="PTHR47356:SF2">
    <property type="entry name" value="FAD-BINDING DOMAIN-CONTAINING PROTEIN-RELATED"/>
    <property type="match status" value="1"/>
</dbReference>
<feature type="domain" description="FAD-binding" evidence="7">
    <location>
        <begin position="292"/>
        <end position="344"/>
    </location>
</feature>
<evidence type="ECO:0000256" key="2">
    <source>
        <dbReference type="ARBA" id="ARBA00007992"/>
    </source>
</evidence>
<sequence>MENDRFKVIIAGGGPVALTLAHALVKADIDFVILEQAQTITKDTGAGVGMGPGVLRVIKQFGFYESFVKSGVEVTGRTWFTPEGNAFAHQPFFFKYVKKNHGHGPIICNRSDILRRFYDALPEDAKAKVLLDKKVTRVDADKHGVSVTCADGSTHRGHLLVGCDGTHSAVRSAMRRRAIEEDPRNEARWDAEQPFLSTYRCMWGSMRQKCPPDYASETCSKDRSAMHYVGLDDRAWIFLYEKLDAPTSGRVRFSPDDALAFKDRFADWALHPDYRVGDFTKDDMISFGASLLEEGCCKRWFHGRIVLAGDAAHKVCPQAGMGLNDGVQDAVCIANKLNKIVSAKRGKQAGQAGHGLPSTAELSPLLQAYQDERIKEMEMSLSTSAAYARWQAFANPFYYFLGRYVVCSQFMTYVMHNLIAPKTFCRFLTLNYVETEEPFKTAVPWLYPIDGGKRPDV</sequence>
<keyword evidence="6 8" id="KW-0503">Monooxygenase</keyword>
<dbReference type="PANTHER" id="PTHR47356">
    <property type="entry name" value="FAD-DEPENDENT MONOOXYGENASE ASQG-RELATED"/>
    <property type="match status" value="1"/>
</dbReference>